<name>A0ABD6EBV5_9BILA</name>
<dbReference type="Gene3D" id="3.40.630.10">
    <property type="entry name" value="Zn peptidases"/>
    <property type="match status" value="1"/>
</dbReference>
<dbReference type="AlphaFoldDB" id="A0ABD6EBV5"/>
<evidence type="ECO:0000256" key="1">
    <source>
        <dbReference type="ARBA" id="ARBA00022670"/>
    </source>
</evidence>
<proteinExistence type="predicted"/>
<dbReference type="GO" id="GO:0046872">
    <property type="term" value="F:metal ion binding"/>
    <property type="evidence" value="ECO:0007669"/>
    <property type="project" value="UniProtKB-KW"/>
</dbReference>
<dbReference type="EMBL" id="JBGFUD010002365">
    <property type="protein sequence ID" value="MFH4977513.1"/>
    <property type="molecule type" value="Genomic_DNA"/>
</dbReference>
<comment type="caution">
    <text evidence="4">The sequence shown here is derived from an EMBL/GenBank/DDBJ whole genome shotgun (WGS) entry which is preliminary data.</text>
</comment>
<gene>
    <name evidence="4" type="ORF">AB6A40_004222</name>
</gene>
<evidence type="ECO:0000256" key="3">
    <source>
        <dbReference type="ARBA" id="ARBA00022801"/>
    </source>
</evidence>
<dbReference type="PANTHER" id="PTHR43270:SF4">
    <property type="entry name" value="CARNOSINE DIPEPTIDASE 2, ISOFORM A"/>
    <property type="match status" value="1"/>
</dbReference>
<keyword evidence="1" id="KW-0645">Protease</keyword>
<dbReference type="Pfam" id="PF01546">
    <property type="entry name" value="Peptidase_M20"/>
    <property type="match status" value="1"/>
</dbReference>
<dbReference type="SUPFAM" id="SSF53187">
    <property type="entry name" value="Zn-dependent exopeptidases"/>
    <property type="match status" value="1"/>
</dbReference>
<accession>A0ABD6EBV5</accession>
<keyword evidence="3" id="KW-0378">Hydrolase</keyword>
<dbReference type="Gene3D" id="3.30.70.360">
    <property type="match status" value="1"/>
</dbReference>
<sequence length="234" mass="26473">MADVVWMMNQLVELDGSIKIPELLRLVRPITDEERKLYETIDFDPAHYKKQIGASALRCPSKVELLMNMWRNPSLSLHGIEGAYSGPGGKTIIPCHVTGKFSIRLVPDMHPEKVNEIVINHLTELWEKRGSPNKFKAYNISSGMYWLSDYNHPHYQCGARAIKKVFGVEPDYTREGCSIPITLSFEELTKKNVMLLPIGAGDDMAHSQNEKINVSNYIKGTKLLAAYLLELKSL</sequence>
<keyword evidence="5" id="KW-1185">Reference proteome</keyword>
<evidence type="ECO:0000256" key="2">
    <source>
        <dbReference type="ARBA" id="ARBA00022723"/>
    </source>
</evidence>
<dbReference type="Proteomes" id="UP001608902">
    <property type="component" value="Unassembled WGS sequence"/>
</dbReference>
<protein>
    <recommendedName>
        <fullName evidence="6">Peptidase M20 dimerisation domain-containing protein</fullName>
    </recommendedName>
</protein>
<keyword evidence="2" id="KW-0479">Metal-binding</keyword>
<dbReference type="PANTHER" id="PTHR43270">
    <property type="entry name" value="BETA-ALA-HIS DIPEPTIDASE"/>
    <property type="match status" value="1"/>
</dbReference>
<evidence type="ECO:0000313" key="4">
    <source>
        <dbReference type="EMBL" id="MFH4977513.1"/>
    </source>
</evidence>
<reference evidence="4 5" key="1">
    <citation type="submission" date="2024-08" db="EMBL/GenBank/DDBJ databases">
        <title>Gnathostoma spinigerum genome.</title>
        <authorList>
            <person name="Gonzalez-Bertolin B."/>
            <person name="Monzon S."/>
            <person name="Zaballos A."/>
            <person name="Jimenez P."/>
            <person name="Dekumyoy P."/>
            <person name="Varona S."/>
            <person name="Cuesta I."/>
            <person name="Sumanam S."/>
            <person name="Adisakwattana P."/>
            <person name="Gasser R.B."/>
            <person name="Hernandez-Gonzalez A."/>
            <person name="Young N.D."/>
            <person name="Perteguer M.J."/>
        </authorList>
    </citation>
    <scope>NUCLEOTIDE SEQUENCE [LARGE SCALE GENOMIC DNA]</scope>
    <source>
        <strain evidence="4">AL3</strain>
        <tissue evidence="4">Liver</tissue>
    </source>
</reference>
<evidence type="ECO:0008006" key="6">
    <source>
        <dbReference type="Google" id="ProtNLM"/>
    </source>
</evidence>
<evidence type="ECO:0000313" key="5">
    <source>
        <dbReference type="Proteomes" id="UP001608902"/>
    </source>
</evidence>
<dbReference type="InterPro" id="IPR051458">
    <property type="entry name" value="Cyt/Met_Dipeptidase"/>
</dbReference>
<dbReference type="GO" id="GO:0008233">
    <property type="term" value="F:peptidase activity"/>
    <property type="evidence" value="ECO:0007669"/>
    <property type="project" value="UniProtKB-KW"/>
</dbReference>
<organism evidence="4 5">
    <name type="scientific">Gnathostoma spinigerum</name>
    <dbReference type="NCBI Taxonomy" id="75299"/>
    <lineage>
        <taxon>Eukaryota</taxon>
        <taxon>Metazoa</taxon>
        <taxon>Ecdysozoa</taxon>
        <taxon>Nematoda</taxon>
        <taxon>Chromadorea</taxon>
        <taxon>Rhabditida</taxon>
        <taxon>Spirurina</taxon>
        <taxon>Gnathostomatomorpha</taxon>
        <taxon>Gnathostomatoidea</taxon>
        <taxon>Gnathostomatidae</taxon>
        <taxon>Gnathostoma</taxon>
    </lineage>
</organism>
<dbReference type="InterPro" id="IPR002933">
    <property type="entry name" value="Peptidase_M20"/>
</dbReference>
<dbReference type="GO" id="GO:0006508">
    <property type="term" value="P:proteolysis"/>
    <property type="evidence" value="ECO:0007669"/>
    <property type="project" value="UniProtKB-KW"/>
</dbReference>